<dbReference type="GO" id="GO:0046513">
    <property type="term" value="P:ceramide biosynthetic process"/>
    <property type="evidence" value="ECO:0007669"/>
    <property type="project" value="TreeGrafter"/>
</dbReference>
<comment type="cofactor">
    <cofactor evidence="1">
        <name>Mg(2+)</name>
        <dbReference type="ChEBI" id="CHEBI:18420"/>
    </cofactor>
</comment>
<dbReference type="Pfam" id="PF00781">
    <property type="entry name" value="DAGK_cat"/>
    <property type="match status" value="1"/>
</dbReference>
<evidence type="ECO:0000313" key="33">
    <source>
        <dbReference type="RefSeq" id="XP_030072249.1"/>
    </source>
</evidence>
<dbReference type="OrthoDB" id="9979394at2759"/>
<evidence type="ECO:0000256" key="11">
    <source>
        <dbReference type="ARBA" id="ARBA00023098"/>
    </source>
</evidence>
<evidence type="ECO:0000256" key="12">
    <source>
        <dbReference type="ARBA" id="ARBA00023128"/>
    </source>
</evidence>
<dbReference type="PROSITE" id="PS50146">
    <property type="entry name" value="DAGK"/>
    <property type="match status" value="1"/>
</dbReference>
<comment type="catalytic activity">
    <reaction evidence="19">
        <text>2-(5Z,8Z,11Z,14Z-eicosatetraenoyl)-glycerol + ATP = 2-(5Z,8Z,11Z,14Z-eicosatetraenoyl)-sn-glycero-3-phosphate + ADP + H(+)</text>
        <dbReference type="Rhea" id="RHEA:43316"/>
        <dbReference type="ChEBI" id="CHEBI:15378"/>
        <dbReference type="ChEBI" id="CHEBI:30616"/>
        <dbReference type="ChEBI" id="CHEBI:52392"/>
        <dbReference type="ChEBI" id="CHEBI:78209"/>
        <dbReference type="ChEBI" id="CHEBI:456216"/>
    </reaction>
    <physiologicalReaction direction="left-to-right" evidence="19">
        <dbReference type="Rhea" id="RHEA:43317"/>
    </physiologicalReaction>
</comment>
<evidence type="ECO:0000256" key="18">
    <source>
        <dbReference type="ARBA" id="ARBA00024512"/>
    </source>
</evidence>
<evidence type="ECO:0000256" key="21">
    <source>
        <dbReference type="ARBA" id="ARBA00025749"/>
    </source>
</evidence>
<dbReference type="GO" id="GO:0005758">
    <property type="term" value="C:mitochondrial intermembrane space"/>
    <property type="evidence" value="ECO:0007669"/>
    <property type="project" value="UniProtKB-SubCell"/>
</dbReference>
<dbReference type="GeneID" id="115478787"/>
<evidence type="ECO:0000256" key="13">
    <source>
        <dbReference type="ARBA" id="ARBA00023136"/>
    </source>
</evidence>
<comment type="catalytic activity">
    <reaction evidence="28">
        <text>a monoacylglycerol + ATP = a monoacyl-sn-glycero-3-phosphate + ADP + H(+)</text>
        <dbReference type="Rhea" id="RHEA:19293"/>
        <dbReference type="ChEBI" id="CHEBI:15378"/>
        <dbReference type="ChEBI" id="CHEBI:17408"/>
        <dbReference type="ChEBI" id="CHEBI:30616"/>
        <dbReference type="ChEBI" id="CHEBI:77589"/>
        <dbReference type="ChEBI" id="CHEBI:456216"/>
        <dbReference type="EC" id="2.7.1.94"/>
    </reaction>
    <physiologicalReaction direction="left-to-right" evidence="28">
        <dbReference type="Rhea" id="RHEA:19294"/>
    </physiologicalReaction>
</comment>
<dbReference type="SUPFAM" id="SSF111331">
    <property type="entry name" value="NAD kinase/diacylglycerol kinase-like"/>
    <property type="match status" value="1"/>
</dbReference>
<gene>
    <name evidence="32 33" type="primary">AGK</name>
</gene>
<evidence type="ECO:0000256" key="17">
    <source>
        <dbReference type="ARBA" id="ARBA00024505"/>
    </source>
</evidence>
<dbReference type="CTD" id="55750"/>
<evidence type="ECO:0000313" key="32">
    <source>
        <dbReference type="RefSeq" id="XP_030072248.1"/>
    </source>
</evidence>
<evidence type="ECO:0000256" key="19">
    <source>
        <dbReference type="ARBA" id="ARBA00024556"/>
    </source>
</evidence>
<dbReference type="GO" id="GO:0005743">
    <property type="term" value="C:mitochondrial inner membrane"/>
    <property type="evidence" value="ECO:0007669"/>
    <property type="project" value="UniProtKB-SubCell"/>
</dbReference>
<evidence type="ECO:0000256" key="4">
    <source>
        <dbReference type="ARBA" id="ARBA00005175"/>
    </source>
</evidence>
<keyword evidence="10" id="KW-0067">ATP-binding</keyword>
<comment type="similarity">
    <text evidence="21">Belongs to the AGK family.</text>
</comment>
<feature type="domain" description="DAGKc" evidence="30">
    <location>
        <begin position="61"/>
        <end position="202"/>
    </location>
</feature>
<comment type="catalytic activity">
    <reaction evidence="18">
        <text>a 1-acyl-sn-glycerol + ATP = a 1-acyl-sn-glycero-3-phosphate + ADP + H(+)</text>
        <dbReference type="Rhea" id="RHEA:33747"/>
        <dbReference type="ChEBI" id="CHEBI:15378"/>
        <dbReference type="ChEBI" id="CHEBI:30616"/>
        <dbReference type="ChEBI" id="CHEBI:57970"/>
        <dbReference type="ChEBI" id="CHEBI:64683"/>
        <dbReference type="ChEBI" id="CHEBI:456216"/>
    </reaction>
    <physiologicalReaction direction="left-to-right" evidence="18">
        <dbReference type="Rhea" id="RHEA:33748"/>
    </physiologicalReaction>
</comment>
<dbReference type="InterPro" id="IPR045579">
    <property type="entry name" value="AGK_C"/>
</dbReference>
<dbReference type="GO" id="GO:0046486">
    <property type="term" value="P:glycerolipid metabolic process"/>
    <property type="evidence" value="ECO:0007669"/>
    <property type="project" value="UniProtKB-UniPathway"/>
</dbReference>
<dbReference type="InterPro" id="IPR001206">
    <property type="entry name" value="Diacylglycerol_kinase_cat_dom"/>
</dbReference>
<evidence type="ECO:0000256" key="6">
    <source>
        <dbReference type="ARBA" id="ARBA00022679"/>
    </source>
</evidence>
<dbReference type="PANTHER" id="PTHR12358:SF31">
    <property type="entry name" value="ACYLGLYCEROL KINASE, MITOCHONDRIAL"/>
    <property type="match status" value="1"/>
</dbReference>
<evidence type="ECO:0000256" key="22">
    <source>
        <dbReference type="ARBA" id="ARBA00026096"/>
    </source>
</evidence>
<accession>A0A6P7Z979</accession>
<evidence type="ECO:0000256" key="27">
    <source>
        <dbReference type="ARBA" id="ARBA00048034"/>
    </source>
</evidence>
<dbReference type="InterPro" id="IPR050187">
    <property type="entry name" value="Lipid_Phosphate_FormReg"/>
</dbReference>
<dbReference type="UniPathway" id="UPA00230"/>
<evidence type="ECO:0000256" key="24">
    <source>
        <dbReference type="ARBA" id="ARBA00026142"/>
    </source>
</evidence>
<comment type="catalytic activity">
    <reaction evidence="15">
        <text>a 1,2-diacyl-sn-glycerol + ATP = a 1,2-diacyl-sn-glycero-3-phosphate + ADP + H(+)</text>
        <dbReference type="Rhea" id="RHEA:10272"/>
        <dbReference type="ChEBI" id="CHEBI:15378"/>
        <dbReference type="ChEBI" id="CHEBI:17815"/>
        <dbReference type="ChEBI" id="CHEBI:30616"/>
        <dbReference type="ChEBI" id="CHEBI:58608"/>
        <dbReference type="ChEBI" id="CHEBI:456216"/>
        <dbReference type="EC" id="2.7.1.107"/>
    </reaction>
    <physiologicalReaction direction="left-to-right" evidence="15">
        <dbReference type="Rhea" id="RHEA:10273"/>
    </physiologicalReaction>
</comment>
<dbReference type="GO" id="GO:0005524">
    <property type="term" value="F:ATP binding"/>
    <property type="evidence" value="ECO:0007669"/>
    <property type="project" value="UniProtKB-KW"/>
</dbReference>
<keyword evidence="9" id="KW-0999">Mitochondrion inner membrane</keyword>
<evidence type="ECO:0000256" key="1">
    <source>
        <dbReference type="ARBA" id="ARBA00001946"/>
    </source>
</evidence>
<evidence type="ECO:0000256" key="16">
    <source>
        <dbReference type="ARBA" id="ARBA00024483"/>
    </source>
</evidence>
<comment type="catalytic activity">
    <reaction evidence="14">
        <text>1,2-di-(9Z-octadecenoyl)-sn-glycerol + ATP = 1,2-di-(9Z-octadecenoyl)-sn-glycero-3-phosphate + ADP + H(+)</text>
        <dbReference type="Rhea" id="RHEA:40327"/>
        <dbReference type="ChEBI" id="CHEBI:15378"/>
        <dbReference type="ChEBI" id="CHEBI:30616"/>
        <dbReference type="ChEBI" id="CHEBI:52333"/>
        <dbReference type="ChEBI" id="CHEBI:74546"/>
        <dbReference type="ChEBI" id="CHEBI:456216"/>
    </reaction>
    <physiologicalReaction direction="left-to-right" evidence="14">
        <dbReference type="Rhea" id="RHEA:40328"/>
    </physiologicalReaction>
</comment>
<proteinExistence type="inferred from homology"/>
<dbReference type="PANTHER" id="PTHR12358">
    <property type="entry name" value="SPHINGOSINE KINASE"/>
    <property type="match status" value="1"/>
</dbReference>
<name>A0A6P7Z979_9AMPH</name>
<keyword evidence="12" id="KW-0496">Mitochondrion</keyword>
<comment type="catalytic activity">
    <reaction evidence="29">
        <text>N-(hexanoyl)sphing-4-enine + ATP = N-hexanoylsphing-4-enine 1-phosphate + ADP + H(+)</text>
        <dbReference type="Rhea" id="RHEA:43312"/>
        <dbReference type="ChEBI" id="CHEBI:15378"/>
        <dbReference type="ChEBI" id="CHEBI:30616"/>
        <dbReference type="ChEBI" id="CHEBI:63867"/>
        <dbReference type="ChEBI" id="CHEBI:82959"/>
        <dbReference type="ChEBI" id="CHEBI:456216"/>
    </reaction>
    <physiologicalReaction direction="left-to-right" evidence="29">
        <dbReference type="Rhea" id="RHEA:43313"/>
    </physiologicalReaction>
</comment>
<dbReference type="EC" id="2.7.1.94" evidence="23"/>
<comment type="catalytic activity">
    <reaction evidence="26">
        <text>a 2-acylglycerol + ATP = a 2-acyl-sn-glycerol 3-phosphate + ADP + H(+)</text>
        <dbReference type="Rhea" id="RHEA:39847"/>
        <dbReference type="ChEBI" id="CHEBI:15378"/>
        <dbReference type="ChEBI" id="CHEBI:17389"/>
        <dbReference type="ChEBI" id="CHEBI:30616"/>
        <dbReference type="ChEBI" id="CHEBI:64982"/>
        <dbReference type="ChEBI" id="CHEBI:456216"/>
    </reaction>
    <physiologicalReaction direction="left-to-right" evidence="26">
        <dbReference type="Rhea" id="RHEA:39848"/>
    </physiologicalReaction>
</comment>
<evidence type="ECO:0000256" key="26">
    <source>
        <dbReference type="ARBA" id="ARBA00044480"/>
    </source>
</evidence>
<evidence type="ECO:0000256" key="29">
    <source>
        <dbReference type="ARBA" id="ARBA00048876"/>
    </source>
</evidence>
<comment type="pathway">
    <text evidence="4">Lipid metabolism; glycerolipid metabolism.</text>
</comment>
<dbReference type="GO" id="GO:0047620">
    <property type="term" value="F:acylglycerol kinase activity"/>
    <property type="evidence" value="ECO:0007669"/>
    <property type="project" value="UniProtKB-EC"/>
</dbReference>
<evidence type="ECO:0000256" key="8">
    <source>
        <dbReference type="ARBA" id="ARBA00022777"/>
    </source>
</evidence>
<dbReference type="Proteomes" id="UP000515156">
    <property type="component" value="Chromosome 10"/>
</dbReference>
<keyword evidence="8 32" id="KW-0418">Kinase</keyword>
<dbReference type="Gene3D" id="3.40.50.10330">
    <property type="entry name" value="Probable inorganic polyphosphate/atp-NAD kinase, domain 1"/>
    <property type="match status" value="1"/>
</dbReference>
<evidence type="ECO:0000256" key="23">
    <source>
        <dbReference type="ARBA" id="ARBA00026098"/>
    </source>
</evidence>
<dbReference type="EC" id="2.7.1.107" evidence="5"/>
<reference evidence="32 33" key="1">
    <citation type="submission" date="2025-04" db="UniProtKB">
        <authorList>
            <consortium name="RefSeq"/>
        </authorList>
    </citation>
    <scope>IDENTIFICATION</scope>
</reference>
<dbReference type="InterPro" id="IPR016064">
    <property type="entry name" value="NAD/diacylglycerol_kinase_sf"/>
</dbReference>
<keyword evidence="13" id="KW-0472">Membrane</keyword>
<keyword evidence="7" id="KW-0547">Nucleotide-binding</keyword>
<evidence type="ECO:0000256" key="20">
    <source>
        <dbReference type="ARBA" id="ARBA00024636"/>
    </source>
</evidence>
<dbReference type="AlphaFoldDB" id="A0A6P7Z979"/>
<evidence type="ECO:0000313" key="31">
    <source>
        <dbReference type="Proteomes" id="UP000515156"/>
    </source>
</evidence>
<comment type="catalytic activity">
    <reaction evidence="27">
        <text>an N-acylsphing-4-enine + ATP = an N-acylsphing-4-enine 1-phosphate + ADP + H(+)</text>
        <dbReference type="Rhea" id="RHEA:17929"/>
        <dbReference type="ChEBI" id="CHEBI:15378"/>
        <dbReference type="ChEBI" id="CHEBI:30616"/>
        <dbReference type="ChEBI" id="CHEBI:52639"/>
        <dbReference type="ChEBI" id="CHEBI:57674"/>
        <dbReference type="ChEBI" id="CHEBI:456216"/>
        <dbReference type="EC" id="2.7.1.138"/>
    </reaction>
    <physiologicalReaction direction="left-to-right" evidence="27">
        <dbReference type="Rhea" id="RHEA:17930"/>
    </physiologicalReaction>
</comment>
<dbReference type="InterPro" id="IPR017438">
    <property type="entry name" value="ATP-NAD_kinase_N"/>
</dbReference>
<dbReference type="GO" id="GO:0004143">
    <property type="term" value="F:ATP-dependent diacylglycerol kinase activity"/>
    <property type="evidence" value="ECO:0007669"/>
    <property type="project" value="UniProtKB-EC"/>
</dbReference>
<evidence type="ECO:0000256" key="7">
    <source>
        <dbReference type="ARBA" id="ARBA00022741"/>
    </source>
</evidence>
<dbReference type="KEGG" id="muo:115478787"/>
<dbReference type="CDD" id="cd03128">
    <property type="entry name" value="GAT_1"/>
    <property type="match status" value="1"/>
</dbReference>
<evidence type="ECO:0000256" key="3">
    <source>
        <dbReference type="ARBA" id="ARBA00004637"/>
    </source>
</evidence>
<keyword evidence="11" id="KW-0443">Lipid metabolism</keyword>
<comment type="catalytic activity">
    <reaction evidence="20">
        <text>1-hexadecanoyl-sn-glycerol + ATP = 1-hexadecanoyl-sn-glycero-3-phosphate + ADP + H(+)</text>
        <dbReference type="Rhea" id="RHEA:43308"/>
        <dbReference type="ChEBI" id="CHEBI:15378"/>
        <dbReference type="ChEBI" id="CHEBI:30616"/>
        <dbReference type="ChEBI" id="CHEBI:57518"/>
        <dbReference type="ChEBI" id="CHEBI:75542"/>
        <dbReference type="ChEBI" id="CHEBI:456216"/>
    </reaction>
    <physiologicalReaction direction="left-to-right" evidence="20">
        <dbReference type="Rhea" id="RHEA:43309"/>
    </physiologicalReaction>
</comment>
<protein>
    <recommendedName>
        <fullName evidence="24">Acylglycerol kinase, mitochondrial</fullName>
        <ecNumber evidence="5">2.7.1.107</ecNumber>
        <ecNumber evidence="22">2.7.1.138</ecNumber>
        <ecNumber evidence="23">2.7.1.94</ecNumber>
    </recommendedName>
    <alternativeName>
        <fullName evidence="25">Multiple substrate lipid kinase</fullName>
    </alternativeName>
</protein>
<evidence type="ECO:0000256" key="2">
    <source>
        <dbReference type="ARBA" id="ARBA00004569"/>
    </source>
</evidence>
<evidence type="ECO:0000256" key="9">
    <source>
        <dbReference type="ARBA" id="ARBA00022792"/>
    </source>
</evidence>
<dbReference type="SMART" id="SM00046">
    <property type="entry name" value="DAGKc"/>
    <property type="match status" value="1"/>
</dbReference>
<comment type="catalytic activity">
    <reaction evidence="16">
        <text>1-(5Z,8Z,11Z,14Z-eicosatetraenoyl)-sn-glycerol + ATP = 1-(5Z,8Z,11Z,14Z-eicosatetraenoyl)-sn-glycero-3-phosphate + ADP + H(+)</text>
        <dbReference type="Rhea" id="RHEA:43328"/>
        <dbReference type="ChEBI" id="CHEBI:15378"/>
        <dbReference type="ChEBI" id="CHEBI:30616"/>
        <dbReference type="ChEBI" id="CHEBI:34071"/>
        <dbReference type="ChEBI" id="CHEBI:74938"/>
        <dbReference type="ChEBI" id="CHEBI:456216"/>
    </reaction>
    <physiologicalReaction direction="left-to-right" evidence="16">
        <dbReference type="Rhea" id="RHEA:43329"/>
    </physiologicalReaction>
</comment>
<evidence type="ECO:0000259" key="30">
    <source>
        <dbReference type="PROSITE" id="PS50146"/>
    </source>
</evidence>
<dbReference type="Pfam" id="PF19712">
    <property type="entry name" value="AGK_C"/>
    <property type="match status" value="1"/>
</dbReference>
<organism evidence="31 33">
    <name type="scientific">Microcaecilia unicolor</name>
    <dbReference type="NCBI Taxonomy" id="1415580"/>
    <lineage>
        <taxon>Eukaryota</taxon>
        <taxon>Metazoa</taxon>
        <taxon>Chordata</taxon>
        <taxon>Craniata</taxon>
        <taxon>Vertebrata</taxon>
        <taxon>Euteleostomi</taxon>
        <taxon>Amphibia</taxon>
        <taxon>Gymnophiona</taxon>
        <taxon>Siphonopidae</taxon>
        <taxon>Microcaecilia</taxon>
    </lineage>
</organism>
<evidence type="ECO:0000256" key="15">
    <source>
        <dbReference type="ARBA" id="ARBA00023411"/>
    </source>
</evidence>
<dbReference type="GO" id="GO:0046512">
    <property type="term" value="P:sphingosine biosynthetic process"/>
    <property type="evidence" value="ECO:0007669"/>
    <property type="project" value="TreeGrafter"/>
</dbReference>
<evidence type="ECO:0000256" key="5">
    <source>
        <dbReference type="ARBA" id="ARBA00012133"/>
    </source>
</evidence>
<evidence type="ECO:0000256" key="28">
    <source>
        <dbReference type="ARBA" id="ARBA00048663"/>
    </source>
</evidence>
<dbReference type="EC" id="2.7.1.138" evidence="22"/>
<comment type="catalytic activity">
    <reaction evidence="17">
        <text>1-(9Z-octadecenoyl)-sn-glycerol + ATP = 1-(9Z-octadecenoyl)-sn-glycero-3-phosphate + ADP + H(+)</text>
        <dbReference type="Rhea" id="RHEA:41079"/>
        <dbReference type="ChEBI" id="CHEBI:15378"/>
        <dbReference type="ChEBI" id="CHEBI:30616"/>
        <dbReference type="ChEBI" id="CHEBI:74544"/>
        <dbReference type="ChEBI" id="CHEBI:75757"/>
        <dbReference type="ChEBI" id="CHEBI:456216"/>
    </reaction>
    <physiologicalReaction direction="left-to-right" evidence="17">
        <dbReference type="Rhea" id="RHEA:41080"/>
    </physiologicalReaction>
</comment>
<keyword evidence="6" id="KW-0808">Transferase</keyword>
<evidence type="ECO:0000256" key="25">
    <source>
        <dbReference type="ARBA" id="ARBA00030553"/>
    </source>
</evidence>
<dbReference type="RefSeq" id="XP_030072249.1">
    <property type="nucleotide sequence ID" value="XM_030216389.1"/>
</dbReference>
<keyword evidence="31" id="KW-1185">Reference proteome</keyword>
<evidence type="ECO:0000256" key="10">
    <source>
        <dbReference type="ARBA" id="ARBA00022840"/>
    </source>
</evidence>
<comment type="subcellular location">
    <subcellularLocation>
        <location evidence="3">Mitochondrion inner membrane</location>
        <topology evidence="3">Peripheral membrane protein</topology>
    </subcellularLocation>
    <subcellularLocation>
        <location evidence="2">Mitochondrion intermembrane space</location>
    </subcellularLocation>
</comment>
<dbReference type="RefSeq" id="XP_030072248.1">
    <property type="nucleotide sequence ID" value="XM_030216388.1"/>
</dbReference>
<evidence type="ECO:0000256" key="14">
    <source>
        <dbReference type="ARBA" id="ARBA00023371"/>
    </source>
</evidence>
<sequence length="438" mass="49465">MVNVMRVLKILRNHWKKTTAGLCLMAYGSNWLYGKHCDNLLRRAACQEAQVFGNQVILPNVQMKKATVFLNPAACKGKARSLFEKNAAPLLHLAGMDVIVVKTDYEGQAKKLLELLDRTDLIIVAGGGGTLQEVVTGLLRRTDQATFSKIPIGFIPLGTTSTLSHTLYLQSSSRVKQITDAALAILKGETIPLDVLQIKGKKDQPVFAMTGLRWGSYRDAAVKVSKYWYLGPLKNKAAHFFCTFKEWPQKHQALIMYLGPRERPPEEPVQKPLRPPLYIRIYRRLVNYWAQPKEDVSWEVTPESWEQVELSAIELSISTQNRQLNLRRTEDSMNICIEPDTVSKADFITLGSQKQYNPPVCPDGSQHLQASQCSLQLQEGTEGFFSIDDEEYEAMSVEVTLLPHKLQFLCDSKKKQELLQLEENPCPTATASNEQPYR</sequence>
<dbReference type="GO" id="GO:0001729">
    <property type="term" value="F:ceramide kinase activity"/>
    <property type="evidence" value="ECO:0007669"/>
    <property type="project" value="UniProtKB-EC"/>
</dbReference>